<dbReference type="GO" id="GO:0005634">
    <property type="term" value="C:nucleus"/>
    <property type="evidence" value="ECO:0007669"/>
    <property type="project" value="UniProtKB-SubCell"/>
</dbReference>
<dbReference type="GO" id="GO:0006611">
    <property type="term" value="P:protein export from nucleus"/>
    <property type="evidence" value="ECO:0007669"/>
    <property type="project" value="InterPro"/>
</dbReference>
<feature type="domain" description="Importin N-terminal" evidence="9">
    <location>
        <begin position="49"/>
        <end position="115"/>
    </location>
</feature>
<feature type="region of interest" description="Disordered" evidence="8">
    <location>
        <begin position="1"/>
        <end position="20"/>
    </location>
</feature>
<dbReference type="RefSeq" id="XP_004995395.1">
    <property type="nucleotide sequence ID" value="XM_004995338.1"/>
</dbReference>
<keyword evidence="6" id="KW-0653">Protein transport</keyword>
<keyword evidence="5" id="KW-0963">Cytoplasm</keyword>
<dbReference type="GO" id="GO:0005737">
    <property type="term" value="C:cytoplasm"/>
    <property type="evidence" value="ECO:0007669"/>
    <property type="project" value="UniProtKB-SubCell"/>
</dbReference>
<dbReference type="FunCoup" id="F2U690">
    <property type="interactions" value="1695"/>
</dbReference>
<dbReference type="PROSITE" id="PS50166">
    <property type="entry name" value="IMPORTIN_B_NT"/>
    <property type="match status" value="1"/>
</dbReference>
<dbReference type="GO" id="GO:0005049">
    <property type="term" value="F:nuclear export signal receptor activity"/>
    <property type="evidence" value="ECO:0007669"/>
    <property type="project" value="InterPro"/>
</dbReference>
<dbReference type="KEGG" id="sre:PTSG_12057"/>
<accession>F2U690</accession>
<proteinExistence type="inferred from homology"/>
<dbReference type="SUPFAM" id="SSF48371">
    <property type="entry name" value="ARM repeat"/>
    <property type="match status" value="1"/>
</dbReference>
<dbReference type="InParanoid" id="F2U690"/>
<dbReference type="InterPro" id="IPR016024">
    <property type="entry name" value="ARM-type_fold"/>
</dbReference>
<dbReference type="STRING" id="946362.F2U690"/>
<dbReference type="PANTHER" id="PTHR21452">
    <property type="entry name" value="EXPORTIN-6"/>
    <property type="match status" value="1"/>
</dbReference>
<dbReference type="Proteomes" id="UP000007799">
    <property type="component" value="Unassembled WGS sequence"/>
</dbReference>
<evidence type="ECO:0000313" key="11">
    <source>
        <dbReference type="Proteomes" id="UP000007799"/>
    </source>
</evidence>
<organism evidence="11">
    <name type="scientific">Salpingoeca rosetta (strain ATCC 50818 / BSB-021)</name>
    <dbReference type="NCBI Taxonomy" id="946362"/>
    <lineage>
        <taxon>Eukaryota</taxon>
        <taxon>Choanoflagellata</taxon>
        <taxon>Craspedida</taxon>
        <taxon>Salpingoecidae</taxon>
        <taxon>Salpingoeca</taxon>
    </lineage>
</organism>
<dbReference type="PANTHER" id="PTHR21452:SF4">
    <property type="entry name" value="EXPORTIN-6"/>
    <property type="match status" value="1"/>
</dbReference>
<gene>
    <name evidence="10" type="ORF">PTSG_12057</name>
</gene>
<name>F2U690_SALR5</name>
<dbReference type="Pfam" id="PF03810">
    <property type="entry name" value="IBN_N"/>
    <property type="match status" value="1"/>
</dbReference>
<evidence type="ECO:0000259" key="9">
    <source>
        <dbReference type="PROSITE" id="PS50166"/>
    </source>
</evidence>
<evidence type="ECO:0000256" key="4">
    <source>
        <dbReference type="ARBA" id="ARBA00022448"/>
    </source>
</evidence>
<dbReference type="InterPro" id="IPR001494">
    <property type="entry name" value="Importin-beta_N"/>
</dbReference>
<evidence type="ECO:0000256" key="5">
    <source>
        <dbReference type="ARBA" id="ARBA00022490"/>
    </source>
</evidence>
<evidence type="ECO:0000256" key="6">
    <source>
        <dbReference type="ARBA" id="ARBA00022927"/>
    </source>
</evidence>
<protein>
    <recommendedName>
        <fullName evidence="9">Importin N-terminal domain-containing protein</fullName>
    </recommendedName>
</protein>
<sequence>MMNGSGSVVGGSGGGDGGNAEIEAQLMGLESVVEELAYPQITPERKELIERELQNFKDQPHAWYLASAFMSMSTNSMVLFYSATVLEHTVHNTWSQLGADERDQVKAFLVDFLESNFTDLKHFVRNKALQVFIAIGQAEWRDYFPRFLDIIKEWCMRPDTLALGLTAVKMLSEECSLSPATRLSDSVLHRMPEFLDIVLSVLKAILHEARTFGDIGVLSGKKAGQSSPVHAPRSSPADDMLGSALQPQSGSGNLHFNTRNLEHTVIALEAIGHFFSWCPLSKLLTEEVVMVLRDFTFIHQPDSRIGCKALRCFNEIHAQRFIPPSFGGYIQLVFELTLQLLNEALQGMETNASFNQSLDEQYLDALVEYLRLFVINYLPRLAADPNISLASAVFNIMRLADQLPAHLFLEAMDVLNELIDLLLEDASNTLAGLRESCREVLVQIAERITDKMQLTKTEMMTELDYRQEKDAEPSEYDQCIDKCAHFVSGATRLYQQDVLSILGKQFMDKLGVIFTGCSKTTTTPEGPRIEFAVEEDMVYFHYACRDLSAMCKMLAMVADVFAAQFENYAAMGKEMLDMSLNVLFSILSAGLHNAHDFIADPLCVQLLVSVEALCPWLRECTKAAIAGTGINIEVLNGIVSQILSAIGQTMETAVAPTLRTAACSLFAVLTSTIKTPIVRQADEYAPLVSMLLENMAPLDSETQILIVSGVSSALVVQWDGASAQEQLWDERTSQLKELVTYASGPLQESLAGGAAPGNFVQACSIMTGICRSFRSERTPAMKQSLPEVQKAIEAAMENLLSFTALDKEESLEAARGFVGLVKEMITAVGSSLPPRWVQQLISNMSFRSLSCCTSRPLLEELLAEFLDCIAHSIRFYEDRLGETLHHITQLISTLAPAILSMSISLQRSFADTVAALLTTRAIRKLEEHIPDLAKSLAACGCTGDLVLLDTMLDAVELLVRQQSEVLLPEVVPFFVESLTKMQDQQTRAQRITAALSQLT</sequence>
<feature type="compositionally biased region" description="Gly residues" evidence="8">
    <location>
        <begin position="7"/>
        <end position="18"/>
    </location>
</feature>
<evidence type="ECO:0000313" key="10">
    <source>
        <dbReference type="EMBL" id="EGD83031.1"/>
    </source>
</evidence>
<keyword evidence="4" id="KW-0813">Transport</keyword>
<dbReference type="OrthoDB" id="10261013at2759"/>
<comment type="subcellular location">
    <subcellularLocation>
        <location evidence="2">Cytoplasm</location>
    </subcellularLocation>
    <subcellularLocation>
        <location evidence="1">Nucleus</location>
    </subcellularLocation>
</comment>
<reference evidence="10" key="1">
    <citation type="submission" date="2009-08" db="EMBL/GenBank/DDBJ databases">
        <title>Annotation of Salpingoeca rosetta.</title>
        <authorList>
            <consortium name="The Broad Institute Genome Sequencing Platform"/>
            <person name="Russ C."/>
            <person name="Cuomo C."/>
            <person name="Burger G."/>
            <person name="Gray M.W."/>
            <person name="Holland P.W.H."/>
            <person name="King N."/>
            <person name="Lang F.B.F."/>
            <person name="Roger A.J."/>
            <person name="Ruiz-Trillo I."/>
            <person name="Young S.K."/>
            <person name="Zeng Q."/>
            <person name="Gargeya S."/>
            <person name="Alvarado L."/>
            <person name="Berlin A."/>
            <person name="Chapman S.B."/>
            <person name="Chen Z."/>
            <person name="Freedman E."/>
            <person name="Gellesch M."/>
            <person name="Goldberg J."/>
            <person name="Griggs A."/>
            <person name="Gujja S."/>
            <person name="Heilman E."/>
            <person name="Heiman D."/>
            <person name="Howarth C."/>
            <person name="Mehta T."/>
            <person name="Neiman D."/>
            <person name="Pearson M."/>
            <person name="Roberts A."/>
            <person name="Saif S."/>
            <person name="Shea T."/>
            <person name="Shenoy N."/>
            <person name="Sisk P."/>
            <person name="Stolte C."/>
            <person name="Sykes S."/>
            <person name="White J."/>
            <person name="Yandava C."/>
            <person name="Haas B."/>
            <person name="Nusbaum C."/>
            <person name="Birren B."/>
        </authorList>
    </citation>
    <scope>NUCLEOTIDE SEQUENCE [LARGE SCALE GENOMIC DNA]</scope>
    <source>
        <strain evidence="10">ATCC 50818</strain>
    </source>
</reference>
<dbReference type="eggNOG" id="KOG2020">
    <property type="taxonomic scope" value="Eukaryota"/>
</dbReference>
<keyword evidence="11" id="KW-1185">Reference proteome</keyword>
<evidence type="ECO:0000256" key="2">
    <source>
        <dbReference type="ARBA" id="ARBA00004496"/>
    </source>
</evidence>
<dbReference type="Gene3D" id="1.25.10.10">
    <property type="entry name" value="Leucine-rich Repeat Variant"/>
    <property type="match status" value="1"/>
</dbReference>
<dbReference type="AlphaFoldDB" id="F2U690"/>
<dbReference type="GO" id="GO:0031267">
    <property type="term" value="F:small GTPase binding"/>
    <property type="evidence" value="ECO:0007669"/>
    <property type="project" value="InterPro"/>
</dbReference>
<evidence type="ECO:0000256" key="8">
    <source>
        <dbReference type="SAM" id="MobiDB-lite"/>
    </source>
</evidence>
<dbReference type="SMART" id="SM00913">
    <property type="entry name" value="IBN_N"/>
    <property type="match status" value="1"/>
</dbReference>
<evidence type="ECO:0000256" key="1">
    <source>
        <dbReference type="ARBA" id="ARBA00004123"/>
    </source>
</evidence>
<dbReference type="InterPro" id="IPR040016">
    <property type="entry name" value="XPO6"/>
</dbReference>
<dbReference type="EMBL" id="GL832962">
    <property type="protein sequence ID" value="EGD83031.1"/>
    <property type="molecule type" value="Genomic_DNA"/>
</dbReference>
<evidence type="ECO:0000256" key="7">
    <source>
        <dbReference type="ARBA" id="ARBA00023242"/>
    </source>
</evidence>
<dbReference type="InterPro" id="IPR011989">
    <property type="entry name" value="ARM-like"/>
</dbReference>
<keyword evidence="7" id="KW-0539">Nucleus</keyword>
<comment type="similarity">
    <text evidence="3">Belongs to the exportin family.</text>
</comment>
<evidence type="ECO:0000256" key="3">
    <source>
        <dbReference type="ARBA" id="ARBA00009466"/>
    </source>
</evidence>
<dbReference type="GeneID" id="16075977"/>
<feature type="region of interest" description="Disordered" evidence="8">
    <location>
        <begin position="223"/>
        <end position="242"/>
    </location>
</feature>